<reference evidence="3" key="1">
    <citation type="journal article" date="2019" name="Nat. Commun.">
        <title>Expansion of phycobilisome linker gene families in mesophilic red algae.</title>
        <authorList>
            <person name="Lee J."/>
            <person name="Kim D."/>
            <person name="Bhattacharya D."/>
            <person name="Yoon H.S."/>
        </authorList>
    </citation>
    <scope>NUCLEOTIDE SEQUENCE [LARGE SCALE GENOMIC DNA]</scope>
    <source>
        <strain evidence="3">CCMP 1328</strain>
    </source>
</reference>
<keyword evidence="3" id="KW-1185">Reference proteome</keyword>
<organism evidence="2 3">
    <name type="scientific">Porphyridium purpureum</name>
    <name type="common">Red alga</name>
    <name type="synonym">Porphyridium cruentum</name>
    <dbReference type="NCBI Taxonomy" id="35688"/>
    <lineage>
        <taxon>Eukaryota</taxon>
        <taxon>Rhodophyta</taxon>
        <taxon>Bangiophyceae</taxon>
        <taxon>Porphyridiales</taxon>
        <taxon>Porphyridiaceae</taxon>
        <taxon>Porphyridium</taxon>
    </lineage>
</organism>
<feature type="region of interest" description="Disordered" evidence="1">
    <location>
        <begin position="1"/>
        <end position="20"/>
    </location>
</feature>
<evidence type="ECO:0000313" key="3">
    <source>
        <dbReference type="Proteomes" id="UP000324585"/>
    </source>
</evidence>
<accession>A0A5J4Z7D1</accession>
<dbReference type="AlphaFoldDB" id="A0A5J4Z7D1"/>
<name>A0A5J4Z7D1_PORPP</name>
<protein>
    <submittedName>
        <fullName evidence="2">Uncharacterized protein</fullName>
    </submittedName>
</protein>
<dbReference type="EMBL" id="VRMN01000001">
    <property type="protein sequence ID" value="KAA8499851.1"/>
    <property type="molecule type" value="Genomic_DNA"/>
</dbReference>
<evidence type="ECO:0000256" key="1">
    <source>
        <dbReference type="SAM" id="MobiDB-lite"/>
    </source>
</evidence>
<evidence type="ECO:0000313" key="2">
    <source>
        <dbReference type="EMBL" id="KAA8499851.1"/>
    </source>
</evidence>
<dbReference type="Proteomes" id="UP000324585">
    <property type="component" value="Unassembled WGS sequence"/>
</dbReference>
<sequence>MPRSLSSLPHHRLMSNSSRDSMVSRRLATWARDGCRNGELKTRSEGTSPVSTPLLELVAIEAEVSPEKLAVRGACAVRQSERRCTSSRPCFDSGFRTTRLNDATFNFGSKPCAGPSSSHADLDLMAFEHDLSGTAEIDEGAQYRPSVSNSYLRCYARSVRYSLDTAPLSNKLGVGFEPALRRLIRMQDPHDMLSDGGDEICGQRRKC</sequence>
<gene>
    <name evidence="2" type="ORF">FVE85_7436</name>
</gene>
<proteinExistence type="predicted"/>
<comment type="caution">
    <text evidence="2">The sequence shown here is derived from an EMBL/GenBank/DDBJ whole genome shotgun (WGS) entry which is preliminary data.</text>
</comment>